<comment type="catalytic activity">
    <reaction evidence="4">
        <text>oxaloacetate + acetyl-CoA + H2O = citrate + CoA + H(+)</text>
        <dbReference type="Rhea" id="RHEA:16845"/>
        <dbReference type="ChEBI" id="CHEBI:15377"/>
        <dbReference type="ChEBI" id="CHEBI:15378"/>
        <dbReference type="ChEBI" id="CHEBI:16452"/>
        <dbReference type="ChEBI" id="CHEBI:16947"/>
        <dbReference type="ChEBI" id="CHEBI:57287"/>
        <dbReference type="ChEBI" id="CHEBI:57288"/>
        <dbReference type="EC" id="2.3.3.16"/>
    </reaction>
</comment>
<dbReference type="InterPro" id="IPR036969">
    <property type="entry name" value="Citrate_synthase_sf"/>
</dbReference>
<proteinExistence type="inferred from homology"/>
<dbReference type="InterPro" id="IPR002020">
    <property type="entry name" value="Citrate_synthase"/>
</dbReference>
<comment type="similarity">
    <text evidence="2 5 6">Belongs to the citrate synthase family.</text>
</comment>
<dbReference type="EMBL" id="JAKUDN010000002">
    <property type="protein sequence ID" value="MCP8352656.1"/>
    <property type="molecule type" value="Genomic_DNA"/>
</dbReference>
<comment type="pathway">
    <text evidence="1">Carbohydrate metabolism; tricarboxylic acid cycle; isocitrate from oxaloacetate: step 1/2.</text>
</comment>
<dbReference type="Gene3D" id="1.10.230.10">
    <property type="entry name" value="Cytochrome P450-Terp, domain 2"/>
    <property type="match status" value="1"/>
</dbReference>
<dbReference type="PRINTS" id="PR00143">
    <property type="entry name" value="CITRTSNTHASE"/>
</dbReference>
<dbReference type="PROSITE" id="PS00480">
    <property type="entry name" value="CITRATE_SYNTHASE"/>
    <property type="match status" value="1"/>
</dbReference>
<evidence type="ECO:0000256" key="5">
    <source>
        <dbReference type="PIRNR" id="PIRNR001369"/>
    </source>
</evidence>
<dbReference type="PANTHER" id="PTHR42871:SF1">
    <property type="entry name" value="CITRATE SYNTHASE"/>
    <property type="match status" value="1"/>
</dbReference>
<evidence type="ECO:0000256" key="6">
    <source>
        <dbReference type="RuleBase" id="RU003406"/>
    </source>
</evidence>
<gene>
    <name evidence="7" type="primary">gltA</name>
    <name evidence="7" type="ORF">MKS91_05095</name>
</gene>
<dbReference type="SUPFAM" id="SSF48256">
    <property type="entry name" value="Citrate synthase"/>
    <property type="match status" value="1"/>
</dbReference>
<evidence type="ECO:0000313" key="7">
    <source>
        <dbReference type="EMBL" id="MCP8352656.1"/>
    </source>
</evidence>
<dbReference type="RefSeq" id="WP_258569760.1">
    <property type="nucleotide sequence ID" value="NZ_JAKUDN010000002.1"/>
</dbReference>
<keyword evidence="8" id="KW-1185">Reference proteome</keyword>
<evidence type="ECO:0000256" key="4">
    <source>
        <dbReference type="ARBA" id="ARBA00049288"/>
    </source>
</evidence>
<name>A0ABT1L706_9GAMM</name>
<keyword evidence="7" id="KW-0012">Acyltransferase</keyword>
<dbReference type="Proteomes" id="UP001320768">
    <property type="component" value="Unassembled WGS sequence"/>
</dbReference>
<comment type="caution">
    <text evidence="7">The sequence shown here is derived from an EMBL/GenBank/DDBJ whole genome shotgun (WGS) entry which is preliminary data.</text>
</comment>
<dbReference type="GO" id="GO:0036440">
    <property type="term" value="F:citrate synthase activity"/>
    <property type="evidence" value="ECO:0007669"/>
    <property type="project" value="UniProtKB-EC"/>
</dbReference>
<accession>A0ABT1L706</accession>
<dbReference type="InterPro" id="IPR016143">
    <property type="entry name" value="Citrate_synth-like_sm_a-sub"/>
</dbReference>
<sequence>MTQPVMSENEINQQAKILAQLPNGEYIEHHLPLVQDIYGNPYLITSNLYQETGISLYDEGLRSTATAESKITRIIPFVQTKNNSPQGILQYRGYNVKSLATACSFLETSYLLLHGNLPSNIEFKSFSEDITLHRILDKQTEKMIESYDRQTNPMVILIGTMSSLASRYESNYDMHKVEDRQALGHRLIAKMPTLCAYIHKHRIGQRPITPDDSLGHTANFLHMLLSNQSTTAEISQEHIKILDMILTLHADHQMAVSTFVARSVTSAGTPTISSIAAAIAALSGPLHGGANERVVDMLSDISDTQIDDIIAKAKDPNDPFKLFGFGHRVYKGMDPRASALREMTLTLLHDKKSSIEPDPMFDTALKLEEAALNDPYFIERNLFPNVDFYSGIALRALGIPKELFTVIFAMSRTSGWIAHIEESWQQKTALYRPKQYYTGVKERPLDWP</sequence>
<protein>
    <recommendedName>
        <fullName evidence="5">Citrate synthase</fullName>
    </recommendedName>
</protein>
<dbReference type="Gene3D" id="1.10.580.10">
    <property type="entry name" value="Citrate Synthase, domain 1"/>
    <property type="match status" value="1"/>
</dbReference>
<organism evidence="7 8">
    <name type="scientific">Candidatus Synchoanobacter obligatus</name>
    <dbReference type="NCBI Taxonomy" id="2919597"/>
    <lineage>
        <taxon>Bacteria</taxon>
        <taxon>Pseudomonadati</taxon>
        <taxon>Pseudomonadota</taxon>
        <taxon>Gammaproteobacteria</taxon>
        <taxon>Candidatus Comchoanobacterales</taxon>
        <taxon>Candidatus Comchoanobacteraceae</taxon>
        <taxon>Candidatus Synchoanobacter</taxon>
    </lineage>
</organism>
<dbReference type="PIRSF" id="PIRSF001369">
    <property type="entry name" value="Citrate_synth"/>
    <property type="match status" value="1"/>
</dbReference>
<dbReference type="Pfam" id="PF00285">
    <property type="entry name" value="Citrate_synt"/>
    <property type="match status" value="1"/>
</dbReference>
<dbReference type="InterPro" id="IPR016142">
    <property type="entry name" value="Citrate_synth-like_lrg_a-sub"/>
</dbReference>
<dbReference type="PANTHER" id="PTHR42871">
    <property type="entry name" value="CITRATE SYNTHASE"/>
    <property type="match status" value="1"/>
</dbReference>
<evidence type="ECO:0000256" key="1">
    <source>
        <dbReference type="ARBA" id="ARBA00004751"/>
    </source>
</evidence>
<evidence type="ECO:0000313" key="8">
    <source>
        <dbReference type="Proteomes" id="UP001320768"/>
    </source>
</evidence>
<keyword evidence="3 5" id="KW-0808">Transferase</keyword>
<reference evidence="7 8" key="1">
    <citation type="journal article" date="2022" name="Nat. Microbiol.">
        <title>The microbiome of a bacterivorous marine choanoflagellate contains a resource-demanding obligate bacterial associate.</title>
        <authorList>
            <person name="Needham D.M."/>
            <person name="Poirier C."/>
            <person name="Bachy C."/>
            <person name="George E.E."/>
            <person name="Wilken S."/>
            <person name="Yung C.C.M."/>
            <person name="Limardo A.J."/>
            <person name="Morando M."/>
            <person name="Sudek L."/>
            <person name="Malmstrom R.R."/>
            <person name="Keeling P.J."/>
            <person name="Santoro A.E."/>
            <person name="Worden A.Z."/>
        </authorList>
    </citation>
    <scope>NUCLEOTIDE SEQUENCE [LARGE SCALE GENOMIC DNA]</scope>
    <source>
        <strain evidence="7 8">Comchoano-2</strain>
    </source>
</reference>
<evidence type="ECO:0000256" key="2">
    <source>
        <dbReference type="ARBA" id="ARBA00010566"/>
    </source>
</evidence>
<dbReference type="InterPro" id="IPR019810">
    <property type="entry name" value="Citrate_synthase_AS"/>
</dbReference>
<evidence type="ECO:0000256" key="3">
    <source>
        <dbReference type="ARBA" id="ARBA00022679"/>
    </source>
</evidence>
<dbReference type="InterPro" id="IPR024176">
    <property type="entry name" value="Citrate_synthase_bac-typ"/>
</dbReference>